<organism evidence="2 3">
    <name type="scientific">Popillia japonica</name>
    <name type="common">Japanese beetle</name>
    <dbReference type="NCBI Taxonomy" id="7064"/>
    <lineage>
        <taxon>Eukaryota</taxon>
        <taxon>Metazoa</taxon>
        <taxon>Ecdysozoa</taxon>
        <taxon>Arthropoda</taxon>
        <taxon>Hexapoda</taxon>
        <taxon>Insecta</taxon>
        <taxon>Pterygota</taxon>
        <taxon>Neoptera</taxon>
        <taxon>Endopterygota</taxon>
        <taxon>Coleoptera</taxon>
        <taxon>Polyphaga</taxon>
        <taxon>Scarabaeiformia</taxon>
        <taxon>Scarabaeidae</taxon>
        <taxon>Rutelinae</taxon>
        <taxon>Popillia</taxon>
    </lineage>
</organism>
<evidence type="ECO:0000313" key="3">
    <source>
        <dbReference type="Proteomes" id="UP001458880"/>
    </source>
</evidence>
<reference evidence="2 3" key="1">
    <citation type="journal article" date="2024" name="BMC Genomics">
        <title>De novo assembly and annotation of Popillia japonica's genome with initial clues to its potential as an invasive pest.</title>
        <authorList>
            <person name="Cucini C."/>
            <person name="Boschi S."/>
            <person name="Funari R."/>
            <person name="Cardaioli E."/>
            <person name="Iannotti N."/>
            <person name="Marturano G."/>
            <person name="Paoli F."/>
            <person name="Bruttini M."/>
            <person name="Carapelli A."/>
            <person name="Frati F."/>
            <person name="Nardi F."/>
        </authorList>
    </citation>
    <scope>NUCLEOTIDE SEQUENCE [LARGE SCALE GENOMIC DNA]</scope>
    <source>
        <strain evidence="2">DMR45628</strain>
    </source>
</reference>
<feature type="compositionally biased region" description="Polar residues" evidence="1">
    <location>
        <begin position="53"/>
        <end position="66"/>
    </location>
</feature>
<name>A0AAW1JJQ6_POPJA</name>
<evidence type="ECO:0000313" key="2">
    <source>
        <dbReference type="EMBL" id="KAK9704339.1"/>
    </source>
</evidence>
<protein>
    <submittedName>
        <fullName evidence="2">Uncharacterized protein</fullName>
    </submittedName>
</protein>
<accession>A0AAW1JJQ6</accession>
<comment type="caution">
    <text evidence="2">The sequence shown here is derived from an EMBL/GenBank/DDBJ whole genome shotgun (WGS) entry which is preliminary data.</text>
</comment>
<dbReference type="EMBL" id="JASPKY010000352">
    <property type="protein sequence ID" value="KAK9704339.1"/>
    <property type="molecule type" value="Genomic_DNA"/>
</dbReference>
<evidence type="ECO:0000256" key="1">
    <source>
        <dbReference type="SAM" id="MobiDB-lite"/>
    </source>
</evidence>
<proteinExistence type="predicted"/>
<feature type="region of interest" description="Disordered" evidence="1">
    <location>
        <begin position="30"/>
        <end position="95"/>
    </location>
</feature>
<dbReference type="Proteomes" id="UP001458880">
    <property type="component" value="Unassembled WGS sequence"/>
</dbReference>
<dbReference type="AlphaFoldDB" id="A0AAW1JJQ6"/>
<keyword evidence="3" id="KW-1185">Reference proteome</keyword>
<sequence length="95" mass="10153">MPKRTAPTALKIQTGKSFSQAVAAPTWTATQAQLKESQTPKRRKAPQSRLGPRSQTPKVVTINPESSRGAGIAQTYGSDFASNPYLPGTITKRVG</sequence>
<gene>
    <name evidence="2" type="ORF">QE152_g28380</name>
</gene>